<dbReference type="Proteomes" id="UP000714420">
    <property type="component" value="Unassembled WGS sequence"/>
</dbReference>
<feature type="transmembrane region" description="Helical" evidence="4">
    <location>
        <begin position="126"/>
        <end position="146"/>
    </location>
</feature>
<dbReference type="RefSeq" id="WP_172274048.1">
    <property type="nucleotide sequence ID" value="NZ_CASGMU010000002.1"/>
</dbReference>
<name>A0ABX2AN68_9BACT</name>
<keyword evidence="2 4" id="KW-1133">Transmembrane helix</keyword>
<dbReference type="PANTHER" id="PTHR23531">
    <property type="entry name" value="QUINOLENE RESISTANCE PROTEIN NORA"/>
    <property type="match status" value="1"/>
</dbReference>
<evidence type="ECO:0000313" key="5">
    <source>
        <dbReference type="EMBL" id="NPD91477.1"/>
    </source>
</evidence>
<protein>
    <submittedName>
        <fullName evidence="5">MFS transporter</fullName>
    </submittedName>
</protein>
<feature type="transmembrane region" description="Helical" evidence="4">
    <location>
        <begin position="186"/>
        <end position="207"/>
    </location>
</feature>
<keyword evidence="3 4" id="KW-0472">Membrane</keyword>
<feature type="transmembrane region" description="Helical" evidence="4">
    <location>
        <begin position="308"/>
        <end position="328"/>
    </location>
</feature>
<gene>
    <name evidence="5" type="ORF">HPS56_03760</name>
</gene>
<accession>A0ABX2AN68</accession>
<dbReference type="InterPro" id="IPR052714">
    <property type="entry name" value="MFS_Exporter"/>
</dbReference>
<feature type="transmembrane region" description="Helical" evidence="4">
    <location>
        <begin position="87"/>
        <end position="106"/>
    </location>
</feature>
<evidence type="ECO:0000256" key="2">
    <source>
        <dbReference type="ARBA" id="ARBA00022989"/>
    </source>
</evidence>
<comment type="caution">
    <text evidence="5">The sequence shown here is derived from an EMBL/GenBank/DDBJ whole genome shotgun (WGS) entry which is preliminary data.</text>
</comment>
<keyword evidence="1 4" id="KW-0812">Transmembrane</keyword>
<evidence type="ECO:0000256" key="4">
    <source>
        <dbReference type="SAM" id="Phobius"/>
    </source>
</evidence>
<feature type="transmembrane region" description="Helical" evidence="4">
    <location>
        <begin position="21"/>
        <end position="40"/>
    </location>
</feature>
<proteinExistence type="predicted"/>
<dbReference type="InterPro" id="IPR036259">
    <property type="entry name" value="MFS_trans_sf"/>
</dbReference>
<dbReference type="InterPro" id="IPR011701">
    <property type="entry name" value="MFS"/>
</dbReference>
<feature type="transmembrane region" description="Helical" evidence="4">
    <location>
        <begin position="365"/>
        <end position="385"/>
    </location>
</feature>
<evidence type="ECO:0000256" key="1">
    <source>
        <dbReference type="ARBA" id="ARBA00022692"/>
    </source>
</evidence>
<dbReference type="Pfam" id="PF07690">
    <property type="entry name" value="MFS_1"/>
    <property type="match status" value="1"/>
</dbReference>
<organism evidence="5 6">
    <name type="scientific">Xylanibacter muris</name>
    <dbReference type="NCBI Taxonomy" id="2736290"/>
    <lineage>
        <taxon>Bacteria</taxon>
        <taxon>Pseudomonadati</taxon>
        <taxon>Bacteroidota</taxon>
        <taxon>Bacteroidia</taxon>
        <taxon>Bacteroidales</taxon>
        <taxon>Prevotellaceae</taxon>
        <taxon>Xylanibacter</taxon>
    </lineage>
</organism>
<sequence>MKEKNMEAQSSIAHIRLWHRDFWFMVIANYLMTSSVYMLLPILPLWLKNVNGFGNLETGAAMGVFGLGLVCFGPLCSFLIQKYRRNIVCVCAVFFMALSVFAIHLVENMEAFSVTFEFVLCQRFLLGAAFGLAQMVLISTLIIDTCESCQRTEANYGAAWFSRFAMSLGPLTGIVCCSLFDFDVMLWVAVGSSLLAIFMIVTVRFPFRAPADNIPLFSLDRFFLLRGFPLFINLFLLTAVVGIMFSCSLTEISYTAMMGGFLLSLVARRFVFQNAELKSEAVCGMILVVASYWVLLSPLEVAEYISPFLFGTGLGILGSCFLLLFVKLSNHCQRGTSQSTFMIAWEGGVAFGLFIGHSLLSENKVLLAVSGIGITVVAMLVYILFTHKWFTLNKNR</sequence>
<feature type="transmembrane region" description="Helical" evidence="4">
    <location>
        <begin position="340"/>
        <end position="359"/>
    </location>
</feature>
<dbReference type="PANTHER" id="PTHR23531:SF1">
    <property type="entry name" value="QUINOLENE RESISTANCE PROTEIN NORA"/>
    <property type="match status" value="1"/>
</dbReference>
<evidence type="ECO:0000313" key="6">
    <source>
        <dbReference type="Proteomes" id="UP000714420"/>
    </source>
</evidence>
<reference evidence="5 6" key="1">
    <citation type="submission" date="2020-05" db="EMBL/GenBank/DDBJ databases">
        <title>Distinct polysaccharide utilization as determinants for interspecies competition between intestinal Prevotella spp.</title>
        <authorList>
            <person name="Galvez E.J.C."/>
            <person name="Iljazovic A."/>
            <person name="Strowig T."/>
        </authorList>
    </citation>
    <scope>NUCLEOTIDE SEQUENCE [LARGE SCALE GENOMIC DNA]</scope>
    <source>
        <strain evidence="5 6">PMUR</strain>
    </source>
</reference>
<dbReference type="Gene3D" id="1.20.1250.20">
    <property type="entry name" value="MFS general substrate transporter like domains"/>
    <property type="match status" value="1"/>
</dbReference>
<keyword evidence="6" id="KW-1185">Reference proteome</keyword>
<feature type="transmembrane region" description="Helical" evidence="4">
    <location>
        <begin position="252"/>
        <end position="272"/>
    </location>
</feature>
<dbReference type="SUPFAM" id="SSF103473">
    <property type="entry name" value="MFS general substrate transporter"/>
    <property type="match status" value="1"/>
</dbReference>
<feature type="transmembrane region" description="Helical" evidence="4">
    <location>
        <begin position="60"/>
        <end position="80"/>
    </location>
</feature>
<feature type="transmembrane region" description="Helical" evidence="4">
    <location>
        <begin position="279"/>
        <end position="296"/>
    </location>
</feature>
<feature type="transmembrane region" description="Helical" evidence="4">
    <location>
        <begin position="228"/>
        <end position="246"/>
    </location>
</feature>
<feature type="transmembrane region" description="Helical" evidence="4">
    <location>
        <begin position="158"/>
        <end position="180"/>
    </location>
</feature>
<dbReference type="EMBL" id="JABKKF010000002">
    <property type="protein sequence ID" value="NPD91477.1"/>
    <property type="molecule type" value="Genomic_DNA"/>
</dbReference>
<evidence type="ECO:0000256" key="3">
    <source>
        <dbReference type="ARBA" id="ARBA00023136"/>
    </source>
</evidence>